<dbReference type="PANTHER" id="PTHR12526">
    <property type="entry name" value="GLYCOSYLTRANSFERASE"/>
    <property type="match status" value="1"/>
</dbReference>
<accession>A0A545U2D3</accession>
<dbReference type="GO" id="GO:0016757">
    <property type="term" value="F:glycosyltransferase activity"/>
    <property type="evidence" value="ECO:0007669"/>
    <property type="project" value="UniProtKB-KW"/>
</dbReference>
<organism evidence="4 5">
    <name type="scientific">Denitrobaculum tricleocarpae</name>
    <dbReference type="NCBI Taxonomy" id="2591009"/>
    <lineage>
        <taxon>Bacteria</taxon>
        <taxon>Pseudomonadati</taxon>
        <taxon>Pseudomonadota</taxon>
        <taxon>Alphaproteobacteria</taxon>
        <taxon>Rhodospirillales</taxon>
        <taxon>Rhodospirillaceae</taxon>
        <taxon>Denitrobaculum</taxon>
    </lineage>
</organism>
<comment type="caution">
    <text evidence="4">The sequence shown here is derived from an EMBL/GenBank/DDBJ whole genome shotgun (WGS) entry which is preliminary data.</text>
</comment>
<dbReference type="InterPro" id="IPR028098">
    <property type="entry name" value="Glyco_trans_4-like_N"/>
</dbReference>
<evidence type="ECO:0000313" key="5">
    <source>
        <dbReference type="Proteomes" id="UP000315252"/>
    </source>
</evidence>
<evidence type="ECO:0000256" key="2">
    <source>
        <dbReference type="ARBA" id="ARBA00022679"/>
    </source>
</evidence>
<dbReference type="RefSeq" id="WP_142894876.1">
    <property type="nucleotide sequence ID" value="NZ_ML660052.1"/>
</dbReference>
<keyword evidence="5" id="KW-1185">Reference proteome</keyword>
<keyword evidence="1" id="KW-0328">Glycosyltransferase</keyword>
<dbReference type="Proteomes" id="UP000315252">
    <property type="component" value="Unassembled WGS sequence"/>
</dbReference>
<dbReference type="EMBL" id="VHSH01000001">
    <property type="protein sequence ID" value="TQV83639.1"/>
    <property type="molecule type" value="Genomic_DNA"/>
</dbReference>
<dbReference type="AlphaFoldDB" id="A0A545U2D3"/>
<protein>
    <submittedName>
        <fullName evidence="4">Glycosyltransferase</fullName>
    </submittedName>
</protein>
<dbReference type="Pfam" id="PF13439">
    <property type="entry name" value="Glyco_transf_4"/>
    <property type="match status" value="1"/>
</dbReference>
<dbReference type="SUPFAM" id="SSF53756">
    <property type="entry name" value="UDP-Glycosyltransferase/glycogen phosphorylase"/>
    <property type="match status" value="1"/>
</dbReference>
<dbReference type="Pfam" id="PF13692">
    <property type="entry name" value="Glyco_trans_1_4"/>
    <property type="match status" value="1"/>
</dbReference>
<evidence type="ECO:0000313" key="4">
    <source>
        <dbReference type="EMBL" id="TQV83639.1"/>
    </source>
</evidence>
<keyword evidence="2 4" id="KW-0808">Transferase</keyword>
<sequence>MIFLHRLARSGNEPFDASAPKTGGVSMISSGDRQPIPILFVLPNFRAGGAERVVLALLRLLDRSRFAPELVVFDGRGEFAELLPSDVVLHDIGVPRLRSAVWPLLRIIRKRRPAVVFSSHSYVSVLLLAVRAVFPAKTRIIVREPNTPSKSLPDMSYGKVLDLGYRALLGRADVVICLNSLAEKEMLSRYRVTASRLVRMANPVAVKSLRQAATEMIRVPGPGLRLVAAGRLSYSKGFDRLLEAMVRMPDESILTLYGAGPEEENLKALASRLSLGSKVRFAGFERQLAPVLAGADAVIVPSRFEGMPNIVLETLACGTSVVSTPEAGGVIDLVEVLTPDALALVSSQAELVEAMGGLKADTHASVRPSRLPRHFEEQHVVSHFEEIVLRALAGKEMPCP</sequence>
<evidence type="ECO:0000256" key="1">
    <source>
        <dbReference type="ARBA" id="ARBA00022676"/>
    </source>
</evidence>
<dbReference type="PANTHER" id="PTHR12526:SF510">
    <property type="entry name" value="D-INOSITOL 3-PHOSPHATE GLYCOSYLTRANSFERASE"/>
    <property type="match status" value="1"/>
</dbReference>
<name>A0A545U2D3_9PROT</name>
<evidence type="ECO:0000259" key="3">
    <source>
        <dbReference type="Pfam" id="PF13439"/>
    </source>
</evidence>
<dbReference type="CDD" id="cd03811">
    <property type="entry name" value="GT4_GT28_WabH-like"/>
    <property type="match status" value="1"/>
</dbReference>
<dbReference type="Gene3D" id="3.40.50.2000">
    <property type="entry name" value="Glycogen Phosphorylase B"/>
    <property type="match status" value="2"/>
</dbReference>
<feature type="domain" description="Glycosyltransferase subfamily 4-like N-terminal" evidence="3">
    <location>
        <begin position="48"/>
        <end position="204"/>
    </location>
</feature>
<proteinExistence type="predicted"/>
<gene>
    <name evidence="4" type="ORF">FKG95_03350</name>
</gene>
<dbReference type="OrthoDB" id="9781738at2"/>
<reference evidence="4 5" key="1">
    <citation type="submission" date="2019-06" db="EMBL/GenBank/DDBJ databases">
        <title>Whole genome sequence for Rhodospirillaceae sp. R148.</title>
        <authorList>
            <person name="Wang G."/>
        </authorList>
    </citation>
    <scope>NUCLEOTIDE SEQUENCE [LARGE SCALE GENOMIC DNA]</scope>
    <source>
        <strain evidence="4 5">R148</strain>
    </source>
</reference>